<proteinExistence type="predicted"/>
<gene>
    <name evidence="4" type="ORF">GCM10023225_06970</name>
</gene>
<dbReference type="InterPro" id="IPR000160">
    <property type="entry name" value="GGDEF_dom"/>
</dbReference>
<feature type="transmembrane region" description="Helical" evidence="2">
    <location>
        <begin position="184"/>
        <end position="206"/>
    </location>
</feature>
<protein>
    <recommendedName>
        <fullName evidence="3">GGDEF domain-containing protein</fullName>
    </recommendedName>
</protein>
<evidence type="ECO:0000313" key="5">
    <source>
        <dbReference type="Proteomes" id="UP001501195"/>
    </source>
</evidence>
<feature type="transmembrane region" description="Helical" evidence="2">
    <location>
        <begin position="58"/>
        <end position="79"/>
    </location>
</feature>
<evidence type="ECO:0000256" key="2">
    <source>
        <dbReference type="SAM" id="Phobius"/>
    </source>
</evidence>
<accession>A0ABP9HBV8</accession>
<dbReference type="EMBL" id="BAABIL010000080">
    <property type="protein sequence ID" value="GAA4966687.1"/>
    <property type="molecule type" value="Genomic_DNA"/>
</dbReference>
<keyword evidence="2" id="KW-0472">Membrane</keyword>
<dbReference type="InterPro" id="IPR029787">
    <property type="entry name" value="Nucleotide_cyclase"/>
</dbReference>
<dbReference type="SMART" id="SM00267">
    <property type="entry name" value="GGDEF"/>
    <property type="match status" value="1"/>
</dbReference>
<dbReference type="Proteomes" id="UP001501195">
    <property type="component" value="Unassembled WGS sequence"/>
</dbReference>
<feature type="transmembrane region" description="Helical" evidence="2">
    <location>
        <begin position="155"/>
        <end position="177"/>
    </location>
</feature>
<organism evidence="4 5">
    <name type="scientific">Kineococcus glutinatus</name>
    <dbReference type="NCBI Taxonomy" id="1070872"/>
    <lineage>
        <taxon>Bacteria</taxon>
        <taxon>Bacillati</taxon>
        <taxon>Actinomycetota</taxon>
        <taxon>Actinomycetes</taxon>
        <taxon>Kineosporiales</taxon>
        <taxon>Kineosporiaceae</taxon>
        <taxon>Kineococcus</taxon>
    </lineage>
</organism>
<feature type="region of interest" description="Disordered" evidence="1">
    <location>
        <begin position="471"/>
        <end position="490"/>
    </location>
</feature>
<feature type="transmembrane region" description="Helical" evidence="2">
    <location>
        <begin position="91"/>
        <end position="108"/>
    </location>
</feature>
<dbReference type="PROSITE" id="PS50887">
    <property type="entry name" value="GGDEF"/>
    <property type="match status" value="1"/>
</dbReference>
<feature type="transmembrane region" description="Helical" evidence="2">
    <location>
        <begin position="120"/>
        <end position="143"/>
    </location>
</feature>
<dbReference type="InterPro" id="IPR050469">
    <property type="entry name" value="Diguanylate_Cyclase"/>
</dbReference>
<evidence type="ECO:0000256" key="1">
    <source>
        <dbReference type="SAM" id="MobiDB-lite"/>
    </source>
</evidence>
<dbReference type="PANTHER" id="PTHR45138:SF9">
    <property type="entry name" value="DIGUANYLATE CYCLASE DGCM-RELATED"/>
    <property type="match status" value="1"/>
</dbReference>
<dbReference type="Pfam" id="PF00990">
    <property type="entry name" value="GGDEF"/>
    <property type="match status" value="1"/>
</dbReference>
<keyword evidence="2" id="KW-0812">Transmembrane</keyword>
<keyword evidence="5" id="KW-1185">Reference proteome</keyword>
<dbReference type="InterPro" id="IPR043128">
    <property type="entry name" value="Rev_trsase/Diguanyl_cyclase"/>
</dbReference>
<reference evidence="5" key="1">
    <citation type="journal article" date="2019" name="Int. J. Syst. Evol. Microbiol.">
        <title>The Global Catalogue of Microorganisms (GCM) 10K type strain sequencing project: providing services to taxonomists for standard genome sequencing and annotation.</title>
        <authorList>
            <consortium name="The Broad Institute Genomics Platform"/>
            <consortium name="The Broad Institute Genome Sequencing Center for Infectious Disease"/>
            <person name="Wu L."/>
            <person name="Ma J."/>
        </authorList>
    </citation>
    <scope>NUCLEOTIDE SEQUENCE [LARGE SCALE GENOMIC DNA]</scope>
    <source>
        <strain evidence="5">JCM 18126</strain>
    </source>
</reference>
<dbReference type="NCBIfam" id="TIGR00254">
    <property type="entry name" value="GGDEF"/>
    <property type="match status" value="1"/>
</dbReference>
<dbReference type="SUPFAM" id="SSF55073">
    <property type="entry name" value="Nucleotide cyclase"/>
    <property type="match status" value="1"/>
</dbReference>
<name>A0ABP9HBV8_9ACTN</name>
<evidence type="ECO:0000313" key="4">
    <source>
        <dbReference type="EMBL" id="GAA4966687.1"/>
    </source>
</evidence>
<dbReference type="Gene3D" id="3.30.70.270">
    <property type="match status" value="1"/>
</dbReference>
<feature type="transmembrane region" description="Helical" evidence="2">
    <location>
        <begin position="29"/>
        <end position="46"/>
    </location>
</feature>
<comment type="caution">
    <text evidence="4">The sequence shown here is derived from an EMBL/GenBank/DDBJ whole genome shotgun (WGS) entry which is preliminary data.</text>
</comment>
<evidence type="ECO:0000259" key="3">
    <source>
        <dbReference type="PROSITE" id="PS50887"/>
    </source>
</evidence>
<feature type="transmembrane region" description="Helical" evidence="2">
    <location>
        <begin position="212"/>
        <end position="234"/>
    </location>
</feature>
<feature type="transmembrane region" description="Helical" evidence="2">
    <location>
        <begin position="280"/>
        <end position="297"/>
    </location>
</feature>
<sequence>MPWLLGLLCLLPVLVVHVGMPLGSTPQVAAYYALMVAALTAVVAGVRRSPAARRRSWALVAASQVLFLVADLGFIVRYLCGGGDRFPVVDVPFLVGYGLLALGVMGLVRPADSHRRGALLDASIVTVSCAALLGVRLVVPLLANDAAPLPDRVVAALYPLADVGVVYLLARTALLTGQRSRSSWLLLAALALLVAADVGFCLGQLAGAQLPAQWVTTGWLCSRALIALAVWSSPVVAPPAPARAQRPVGLTRTRLLVLALAAALPSGLTAALGLRGGDTHPVLLGCAALVLVVLVAVRMGDLLAQVHEQAAQLAVQARTDALTGLANRRTWDHEVARACATARRGGTGLAVALLDLDHFKQFNDAHGHAVGDELLREAAVAWTAALHREVGPDAVLARWGGEEFAVLLPGVDAAAAAARLSALHRGVPRGQTCSIGVAAWDPAEEPAAALRRADEALYTAKRSGRARTVVAGVPPAGVPGHAGAPEPAAR</sequence>
<feature type="transmembrane region" description="Helical" evidence="2">
    <location>
        <begin position="255"/>
        <end position="274"/>
    </location>
</feature>
<feature type="domain" description="GGDEF" evidence="3">
    <location>
        <begin position="347"/>
        <end position="473"/>
    </location>
</feature>
<keyword evidence="2" id="KW-1133">Transmembrane helix</keyword>
<dbReference type="CDD" id="cd01949">
    <property type="entry name" value="GGDEF"/>
    <property type="match status" value="1"/>
</dbReference>
<dbReference type="PANTHER" id="PTHR45138">
    <property type="entry name" value="REGULATORY COMPONENTS OF SENSORY TRANSDUCTION SYSTEM"/>
    <property type="match status" value="1"/>
</dbReference>